<feature type="transmembrane region" description="Helical" evidence="1">
    <location>
        <begin position="21"/>
        <end position="41"/>
    </location>
</feature>
<dbReference type="GO" id="GO:0016810">
    <property type="term" value="F:hydrolase activity, acting on carbon-nitrogen (but not peptide) bonds"/>
    <property type="evidence" value="ECO:0007669"/>
    <property type="project" value="InterPro"/>
</dbReference>
<dbReference type="InterPro" id="IPR011330">
    <property type="entry name" value="Glyco_hydro/deAcase_b/a-brl"/>
</dbReference>
<evidence type="ECO:0000259" key="2">
    <source>
        <dbReference type="PROSITE" id="PS51677"/>
    </source>
</evidence>
<accession>A0A927BPL1</accession>
<dbReference type="Proteomes" id="UP000621560">
    <property type="component" value="Unassembled WGS sequence"/>
</dbReference>
<protein>
    <submittedName>
        <fullName evidence="3">Polysaccharide deacetylase family protein</fullName>
    </submittedName>
</protein>
<dbReference type="PANTHER" id="PTHR10587">
    <property type="entry name" value="GLYCOSYL TRANSFERASE-RELATED"/>
    <property type="match status" value="1"/>
</dbReference>
<evidence type="ECO:0000313" key="4">
    <source>
        <dbReference type="Proteomes" id="UP000621560"/>
    </source>
</evidence>
<reference evidence="3" key="1">
    <citation type="submission" date="2020-09" db="EMBL/GenBank/DDBJ databases">
        <title>A novel bacterium of genus Paenibacillus, isolated from South China Sea.</title>
        <authorList>
            <person name="Huang H."/>
            <person name="Mo K."/>
            <person name="Hu Y."/>
        </authorList>
    </citation>
    <scope>NUCLEOTIDE SEQUENCE</scope>
    <source>
        <strain evidence="3">IB182496</strain>
    </source>
</reference>
<dbReference type="AlphaFoldDB" id="A0A927BPL1"/>
<dbReference type="SUPFAM" id="SSF88713">
    <property type="entry name" value="Glycoside hydrolase/deacetylase"/>
    <property type="match status" value="2"/>
</dbReference>
<sequence length="492" mass="53942">MRSRATPGASVRRAARSGAHALPAVAMLAALFMLAGCGWFEGGSGPAAGGTGPEAAPVLYTGEPSPAIQSVYTSSRQLSLTFNGLADAQTMHALLDELDRLELRATFFVPGMRVAEEPDLARLIVERGHELENNTLSSVNLSELDYAQVHREIALSQEVIERETGVVPSYVRSRSGDITANMQLAAADLGLDAVVGYSINPRDTDMQSAEEIGAYVERYLSRGGIVLLHTDYNPEIVSAIRYIAEAAHELRYELVTLRELVSGGETRLAPQEIPGYDAVRLNPDYADQDYELIYQFETEEREVALTINNWASDQTMTAILDILDEYDVKATFFLRMKGVEANPNMARALVDAGHEVANHSYNHEVVTTLTPEQLQADVVKAHQVLTEAIQEQPLMLYRPPTGAISEESARIIAATGYHRIAMYDVTTMDWDVANDAETIVSRIMAKTKSGSIILLHALDGTHVLEALPEAIRLLRQEGYRFVLMSEALGLEP</sequence>
<evidence type="ECO:0000313" key="3">
    <source>
        <dbReference type="EMBL" id="MBD2844376.1"/>
    </source>
</evidence>
<keyword evidence="4" id="KW-1185">Reference proteome</keyword>
<name>A0A927BPL1_9BACL</name>
<keyword evidence="1" id="KW-0472">Membrane</keyword>
<proteinExistence type="predicted"/>
<comment type="caution">
    <text evidence="3">The sequence shown here is derived from an EMBL/GenBank/DDBJ whole genome shotgun (WGS) entry which is preliminary data.</text>
</comment>
<feature type="domain" description="NodB homology" evidence="2">
    <location>
        <begin position="301"/>
        <end position="482"/>
    </location>
</feature>
<dbReference type="InterPro" id="IPR050248">
    <property type="entry name" value="Polysacc_deacetylase_ArnD"/>
</dbReference>
<keyword evidence="1" id="KW-1133">Transmembrane helix</keyword>
<evidence type="ECO:0000256" key="1">
    <source>
        <dbReference type="SAM" id="Phobius"/>
    </source>
</evidence>
<dbReference type="GO" id="GO:0005975">
    <property type="term" value="P:carbohydrate metabolic process"/>
    <property type="evidence" value="ECO:0007669"/>
    <property type="project" value="InterPro"/>
</dbReference>
<dbReference type="CDD" id="cd10917">
    <property type="entry name" value="CE4_NodB_like_6s_7s"/>
    <property type="match status" value="2"/>
</dbReference>
<organism evidence="3 4">
    <name type="scientific">Paenibacillus sabuli</name>
    <dbReference type="NCBI Taxonomy" id="2772509"/>
    <lineage>
        <taxon>Bacteria</taxon>
        <taxon>Bacillati</taxon>
        <taxon>Bacillota</taxon>
        <taxon>Bacilli</taxon>
        <taxon>Bacillales</taxon>
        <taxon>Paenibacillaceae</taxon>
        <taxon>Paenibacillus</taxon>
    </lineage>
</organism>
<gene>
    <name evidence="3" type="ORF">IDH44_04175</name>
</gene>
<dbReference type="Pfam" id="PF01522">
    <property type="entry name" value="Polysacc_deac_1"/>
    <property type="match status" value="2"/>
</dbReference>
<dbReference type="PROSITE" id="PS51677">
    <property type="entry name" value="NODB"/>
    <property type="match status" value="2"/>
</dbReference>
<feature type="domain" description="NodB homology" evidence="2">
    <location>
        <begin position="76"/>
        <end position="255"/>
    </location>
</feature>
<dbReference type="EMBL" id="JACXIZ010000010">
    <property type="protein sequence ID" value="MBD2844376.1"/>
    <property type="molecule type" value="Genomic_DNA"/>
</dbReference>
<dbReference type="Gene3D" id="3.20.20.370">
    <property type="entry name" value="Glycoside hydrolase/deacetylase"/>
    <property type="match status" value="2"/>
</dbReference>
<dbReference type="InterPro" id="IPR002509">
    <property type="entry name" value="NODB_dom"/>
</dbReference>
<keyword evidence="1" id="KW-0812">Transmembrane</keyword>